<dbReference type="EMBL" id="JABBWM010000019">
    <property type="protein sequence ID" value="KAG2110963.1"/>
    <property type="molecule type" value="Genomic_DNA"/>
</dbReference>
<reference evidence="1" key="1">
    <citation type="journal article" date="2020" name="New Phytol.">
        <title>Comparative genomics reveals dynamic genome evolution in host specialist ectomycorrhizal fungi.</title>
        <authorList>
            <person name="Lofgren L.A."/>
            <person name="Nguyen N.H."/>
            <person name="Vilgalys R."/>
            <person name="Ruytinx J."/>
            <person name="Liao H.L."/>
            <person name="Branco S."/>
            <person name="Kuo A."/>
            <person name="LaButti K."/>
            <person name="Lipzen A."/>
            <person name="Andreopoulos W."/>
            <person name="Pangilinan J."/>
            <person name="Riley R."/>
            <person name="Hundley H."/>
            <person name="Na H."/>
            <person name="Barry K."/>
            <person name="Grigoriev I.V."/>
            <person name="Stajich J.E."/>
            <person name="Kennedy P.G."/>
        </authorList>
    </citation>
    <scope>NUCLEOTIDE SEQUENCE</scope>
    <source>
        <strain evidence="1">FC423</strain>
    </source>
</reference>
<dbReference type="Proteomes" id="UP000823399">
    <property type="component" value="Unassembled WGS sequence"/>
</dbReference>
<evidence type="ECO:0000313" key="1">
    <source>
        <dbReference type="EMBL" id="KAG2110963.1"/>
    </source>
</evidence>
<comment type="caution">
    <text evidence="1">The sequence shown here is derived from an EMBL/GenBank/DDBJ whole genome shotgun (WGS) entry which is preliminary data.</text>
</comment>
<proteinExistence type="predicted"/>
<organism evidence="1 2">
    <name type="scientific">Suillus discolor</name>
    <dbReference type="NCBI Taxonomy" id="1912936"/>
    <lineage>
        <taxon>Eukaryota</taxon>
        <taxon>Fungi</taxon>
        <taxon>Dikarya</taxon>
        <taxon>Basidiomycota</taxon>
        <taxon>Agaricomycotina</taxon>
        <taxon>Agaricomycetes</taxon>
        <taxon>Agaricomycetidae</taxon>
        <taxon>Boletales</taxon>
        <taxon>Suillineae</taxon>
        <taxon>Suillaceae</taxon>
        <taxon>Suillus</taxon>
    </lineage>
</organism>
<feature type="non-terminal residue" evidence="1">
    <location>
        <position position="1"/>
    </location>
</feature>
<gene>
    <name evidence="1" type="ORF">F5147DRAFT_574413</name>
</gene>
<name>A0A9P7F9X0_9AGAM</name>
<accession>A0A9P7F9X0</accession>
<dbReference type="AlphaFoldDB" id="A0A9P7F9X0"/>
<protein>
    <submittedName>
        <fullName evidence="1">Uncharacterized protein</fullName>
    </submittedName>
</protein>
<dbReference type="RefSeq" id="XP_041294437.1">
    <property type="nucleotide sequence ID" value="XM_041431221.1"/>
</dbReference>
<sequence>LLGIFGVHLPAIYGEKIRNVLRSLLQELIQVITALDWVKQLSNFNCCLPADIVS</sequence>
<evidence type="ECO:0000313" key="2">
    <source>
        <dbReference type="Proteomes" id="UP000823399"/>
    </source>
</evidence>
<dbReference type="GeneID" id="64693480"/>
<keyword evidence="2" id="KW-1185">Reference proteome</keyword>